<dbReference type="EMBL" id="UYSU01033841">
    <property type="protein sequence ID" value="VDL93140.1"/>
    <property type="molecule type" value="Genomic_DNA"/>
</dbReference>
<dbReference type="AlphaFoldDB" id="A0A183SRA7"/>
<sequence length="108" mass="12761">MLRNGQSKDDIVSQIDAARRVFSILRKCLWTQRDISVTTKVCMYRASTRSDIYGCEYWAVRVEDERRLEGFDDRCLRTIHKMKYIDYISNEAVQTLCENITRISEAIQ</sequence>
<evidence type="ECO:0000313" key="1">
    <source>
        <dbReference type="EMBL" id="VDL93140.1"/>
    </source>
</evidence>
<organism evidence="3">
    <name type="scientific">Schistocephalus solidus</name>
    <name type="common">Tapeworm</name>
    <dbReference type="NCBI Taxonomy" id="70667"/>
    <lineage>
        <taxon>Eukaryota</taxon>
        <taxon>Metazoa</taxon>
        <taxon>Spiralia</taxon>
        <taxon>Lophotrochozoa</taxon>
        <taxon>Platyhelminthes</taxon>
        <taxon>Cestoda</taxon>
        <taxon>Eucestoda</taxon>
        <taxon>Diphyllobothriidea</taxon>
        <taxon>Diphyllobothriidae</taxon>
        <taxon>Schistocephalus</taxon>
    </lineage>
</organism>
<keyword evidence="2" id="KW-1185">Reference proteome</keyword>
<evidence type="ECO:0000313" key="3">
    <source>
        <dbReference type="WBParaSite" id="SSLN_0000696801-mRNA-1"/>
    </source>
</evidence>
<reference evidence="1 2" key="2">
    <citation type="submission" date="2018-11" db="EMBL/GenBank/DDBJ databases">
        <authorList>
            <consortium name="Pathogen Informatics"/>
        </authorList>
    </citation>
    <scope>NUCLEOTIDE SEQUENCE [LARGE SCALE GENOMIC DNA]</scope>
    <source>
        <strain evidence="1 2">NST_G2</strain>
    </source>
</reference>
<name>A0A183SRA7_SCHSO</name>
<dbReference type="WBParaSite" id="SSLN_0000696801-mRNA-1">
    <property type="protein sequence ID" value="SSLN_0000696801-mRNA-1"/>
    <property type="gene ID" value="SSLN_0000696801"/>
</dbReference>
<evidence type="ECO:0000313" key="2">
    <source>
        <dbReference type="Proteomes" id="UP000275846"/>
    </source>
</evidence>
<gene>
    <name evidence="1" type="ORF">SSLN_LOCUS6755</name>
</gene>
<dbReference type="OrthoDB" id="6279956at2759"/>
<dbReference type="Proteomes" id="UP000275846">
    <property type="component" value="Unassembled WGS sequence"/>
</dbReference>
<accession>A0A183SRA7</accession>
<reference evidence="3" key="1">
    <citation type="submission" date="2016-06" db="UniProtKB">
        <authorList>
            <consortium name="WormBaseParasite"/>
        </authorList>
    </citation>
    <scope>IDENTIFICATION</scope>
</reference>
<proteinExistence type="predicted"/>
<protein>
    <submittedName>
        <fullName evidence="1 3">Uncharacterized protein</fullName>
    </submittedName>
</protein>